<sequence length="85" mass="9722">MIHDVNFAIKYPNGFYELLGKIENKGEYHWLVYTNFEDITYVQGNGFTRNIPVEMLNSIKDYAILQRTAVITGALSVIVEGTDTF</sequence>
<proteinExistence type="predicted"/>
<dbReference type="EMBL" id="CP051128">
    <property type="protein sequence ID" value="QIZ08133.1"/>
    <property type="molecule type" value="Genomic_DNA"/>
</dbReference>
<accession>A0A6H1P3K6</accession>
<dbReference type="Proteomes" id="UP000501868">
    <property type="component" value="Chromosome"/>
</dbReference>
<evidence type="ECO:0000313" key="1">
    <source>
        <dbReference type="EMBL" id="QIZ08133.1"/>
    </source>
</evidence>
<dbReference type="AlphaFoldDB" id="A0A6H1P3K6"/>
<reference evidence="1 2" key="2">
    <citation type="submission" date="2020-04" db="EMBL/GenBank/DDBJ databases">
        <authorList>
            <person name="Fomenkov A."/>
            <person name="Anton B.P."/>
            <person name="Roberts R.J."/>
        </authorList>
    </citation>
    <scope>NUCLEOTIDE SEQUENCE [LARGE SCALE GENOMIC DNA]</scope>
    <source>
        <strain evidence="1 2">S2</strain>
    </source>
</reference>
<evidence type="ECO:0000313" key="2">
    <source>
        <dbReference type="Proteomes" id="UP000501868"/>
    </source>
</evidence>
<gene>
    <name evidence="1" type="ORF">HFZ78_16525</name>
</gene>
<organism evidence="1 2">
    <name type="scientific">Priestia megaterium</name>
    <name type="common">Bacillus megaterium</name>
    <dbReference type="NCBI Taxonomy" id="1404"/>
    <lineage>
        <taxon>Bacteria</taxon>
        <taxon>Bacillati</taxon>
        <taxon>Bacillota</taxon>
        <taxon>Bacilli</taxon>
        <taxon>Bacillales</taxon>
        <taxon>Bacillaceae</taxon>
        <taxon>Priestia</taxon>
    </lineage>
</organism>
<protein>
    <submittedName>
        <fullName evidence="1">Uncharacterized protein</fullName>
    </submittedName>
</protein>
<reference evidence="1 2" key="1">
    <citation type="submission" date="2020-04" db="EMBL/GenBank/DDBJ databases">
        <title>Genome-Wide Identification of 5-Methylcytosine Sites in Bacterial Genomes By High-Throughput Sequencing of MspJI Restriction Fragments.</title>
        <authorList>
            <person name="Wu V."/>
        </authorList>
    </citation>
    <scope>NUCLEOTIDE SEQUENCE [LARGE SCALE GENOMIC DNA]</scope>
    <source>
        <strain evidence="1 2">S2</strain>
    </source>
</reference>
<name>A0A6H1P3K6_PRIMG</name>